<accession>W6JX08</accession>
<evidence type="ECO:0000313" key="3">
    <source>
        <dbReference type="EMBL" id="CCH73642.1"/>
    </source>
</evidence>
<keyword evidence="3" id="KW-0449">Lipoprotein</keyword>
<dbReference type="InterPro" id="IPR059026">
    <property type="entry name" value="LpqB_N"/>
</dbReference>
<dbReference type="Pfam" id="PF10646">
    <property type="entry name" value="Germane"/>
    <property type="match status" value="1"/>
</dbReference>
<keyword evidence="1" id="KW-0732">Signal</keyword>
<dbReference type="PROSITE" id="PS51257">
    <property type="entry name" value="PROKAR_LIPOPROTEIN"/>
    <property type="match status" value="1"/>
</dbReference>
<evidence type="ECO:0000256" key="1">
    <source>
        <dbReference type="SAM" id="SignalP"/>
    </source>
</evidence>
<keyword evidence="4" id="KW-1185">Reference proteome</keyword>
<sequence>MTARRARALLGALLALLLSGCVGLHADPRIQPGLGVGPADRDEVGFIPPGPQDGSSPEAVIRGFLRAAGVSGQGVAVARTYLTQSLAASWNPEDRAVVTEEGIEAFLDQVATDTYSLSGTLTGTVDAQGRYEPAASATRTTARINVTQVAGQWRISGLPDGFGRWLSKAAFRQLMTPYDFYYVGPDDALVPDVRYVATDKLATRLTRGELGPAPAYLGGAVRTDLGPGVRLSVDAVPVEGGVAAIDLAAAHVSADPAARRRMWAQLVATVTQAPNVSSIAITVEGAGLDLGGLNPPVSGIDALGFQETAAPVGVLPLLRLGRGLVPTDPGRIGQPDQGGIAEQPSAYPRIERTFTELALAFMGEEVAAVAEGELARFRASAGASVPNFGSNLTGPAYDRKGFLWVGGRMSGGRHDGAVWVVDSGIWPPANAPARRITASWLAGRRPVSIAIALDGARAAVISTDDKGRDARLDIAGIVRDDLGAPAGLAESPLRLAPMLSTLRDVVWLSESDVAVLGGETKQALRPYVVTLGQQVTPLPEVKGAERIVTLGGERRLFVRTADELYMRAGGRWAEVGVGDDLVVPGR</sequence>
<protein>
    <submittedName>
        <fullName evidence="3">Putative Lipoprotein</fullName>
    </submittedName>
</protein>
<comment type="caution">
    <text evidence="3">The sequence shown here is derived from an EMBL/GenBank/DDBJ whole genome shotgun (WGS) entry which is preliminary data.</text>
</comment>
<proteinExistence type="predicted"/>
<name>W6JX08_9MICO</name>
<evidence type="ECO:0000313" key="4">
    <source>
        <dbReference type="Proteomes" id="UP000035763"/>
    </source>
</evidence>
<dbReference type="Proteomes" id="UP000035763">
    <property type="component" value="Unassembled WGS sequence"/>
</dbReference>
<reference evidence="3 4" key="1">
    <citation type="journal article" date="2013" name="ISME J.">
        <title>A metabolic model for members of the genus Tetrasphaera involved in enhanced biological phosphorus removal.</title>
        <authorList>
            <person name="Kristiansen R."/>
            <person name="Nguyen H.T.T."/>
            <person name="Saunders A.M."/>
            <person name="Nielsen J.L."/>
            <person name="Wimmer R."/>
            <person name="Le V.Q."/>
            <person name="McIlroy S.J."/>
            <person name="Petrovski S."/>
            <person name="Seviour R.J."/>
            <person name="Calteau A."/>
            <person name="Nielsen K.L."/>
            <person name="Nielsen P.H."/>
        </authorList>
    </citation>
    <scope>NUCLEOTIDE SEQUENCE [LARGE SCALE GENOMIC DNA]</scope>
    <source>
        <strain evidence="3 4">Ben110</strain>
    </source>
</reference>
<organism evidence="3 4">
    <name type="scientific">Nostocoides australiense Ben110</name>
    <dbReference type="NCBI Taxonomy" id="1193182"/>
    <lineage>
        <taxon>Bacteria</taxon>
        <taxon>Bacillati</taxon>
        <taxon>Actinomycetota</taxon>
        <taxon>Actinomycetes</taxon>
        <taxon>Micrococcales</taxon>
        <taxon>Intrasporangiaceae</taxon>
        <taxon>Nostocoides</taxon>
    </lineage>
</organism>
<dbReference type="STRING" id="1193182.BN11_3080002"/>
<dbReference type="Pfam" id="PF25976">
    <property type="entry name" value="LpqB_N"/>
    <property type="match status" value="1"/>
</dbReference>
<feature type="signal peptide" evidence="1">
    <location>
        <begin position="1"/>
        <end position="26"/>
    </location>
</feature>
<dbReference type="AlphaFoldDB" id="W6JX08"/>
<dbReference type="SMART" id="SM00909">
    <property type="entry name" value="Germane"/>
    <property type="match status" value="1"/>
</dbReference>
<dbReference type="RefSeq" id="WP_048699291.1">
    <property type="nucleotide sequence ID" value="NZ_HG764815.1"/>
</dbReference>
<dbReference type="EMBL" id="CAJA01000233">
    <property type="protein sequence ID" value="CCH73642.1"/>
    <property type="molecule type" value="Genomic_DNA"/>
</dbReference>
<feature type="domain" description="GerMN" evidence="2">
    <location>
        <begin position="202"/>
        <end position="292"/>
    </location>
</feature>
<feature type="chain" id="PRO_5004877334" evidence="1">
    <location>
        <begin position="27"/>
        <end position="586"/>
    </location>
</feature>
<dbReference type="OrthoDB" id="3226781at2"/>
<gene>
    <name evidence="3" type="ORF">BN11_3080002</name>
</gene>
<dbReference type="InterPro" id="IPR019606">
    <property type="entry name" value="GerMN"/>
</dbReference>
<evidence type="ECO:0000259" key="2">
    <source>
        <dbReference type="SMART" id="SM00909"/>
    </source>
</evidence>